<feature type="region of interest" description="Disordered" evidence="1">
    <location>
        <begin position="1"/>
        <end position="28"/>
    </location>
</feature>
<sequence length="88" mass="9967">MPRVTVLDRGAGITPGPQLRTDRNHGPEPTTALRQAIPAAFIERDPWFNRRSQGKRRVRILCPESGPLPDRLFTGQSRGFSRFARDSR</sequence>
<protein>
    <submittedName>
        <fullName evidence="2">Uncharacterized protein</fullName>
    </submittedName>
</protein>
<dbReference type="KEGG" id="atl:Athai_60330"/>
<evidence type="ECO:0000256" key="1">
    <source>
        <dbReference type="SAM" id="MobiDB-lite"/>
    </source>
</evidence>
<dbReference type="EMBL" id="AP023355">
    <property type="protein sequence ID" value="BCJ38530.1"/>
    <property type="molecule type" value="Genomic_DNA"/>
</dbReference>
<name>A0A7R7DVB5_9ACTN</name>
<gene>
    <name evidence="2" type="ORF">Athai_60330</name>
</gene>
<organism evidence="2 3">
    <name type="scientific">Actinocatenispora thailandica</name>
    <dbReference type="NCBI Taxonomy" id="227318"/>
    <lineage>
        <taxon>Bacteria</taxon>
        <taxon>Bacillati</taxon>
        <taxon>Actinomycetota</taxon>
        <taxon>Actinomycetes</taxon>
        <taxon>Micromonosporales</taxon>
        <taxon>Micromonosporaceae</taxon>
        <taxon>Actinocatenispora</taxon>
    </lineage>
</organism>
<keyword evidence="3" id="KW-1185">Reference proteome</keyword>
<dbReference type="AlphaFoldDB" id="A0A7R7DVB5"/>
<proteinExistence type="predicted"/>
<dbReference type="Proteomes" id="UP000611640">
    <property type="component" value="Chromosome"/>
</dbReference>
<reference evidence="2 3" key="1">
    <citation type="submission" date="2020-08" db="EMBL/GenBank/DDBJ databases">
        <title>Whole genome shotgun sequence of Actinocatenispora thailandica NBRC 105041.</title>
        <authorList>
            <person name="Komaki H."/>
            <person name="Tamura T."/>
        </authorList>
    </citation>
    <scope>NUCLEOTIDE SEQUENCE [LARGE SCALE GENOMIC DNA]</scope>
    <source>
        <strain evidence="2 3">NBRC 105041</strain>
    </source>
</reference>
<evidence type="ECO:0000313" key="2">
    <source>
        <dbReference type="EMBL" id="BCJ38530.1"/>
    </source>
</evidence>
<evidence type="ECO:0000313" key="3">
    <source>
        <dbReference type="Proteomes" id="UP000611640"/>
    </source>
</evidence>
<accession>A0A7R7DVB5</accession>